<name>A0A011PS94_9PROT</name>
<dbReference type="PANTHER" id="PTHR30558:SF7">
    <property type="entry name" value="TOL-PAL SYSTEM PROTEIN TOLR"/>
    <property type="match status" value="1"/>
</dbReference>
<evidence type="ECO:0000256" key="1">
    <source>
        <dbReference type="ARBA" id="ARBA00004162"/>
    </source>
</evidence>
<dbReference type="GO" id="GO:0015031">
    <property type="term" value="P:protein transport"/>
    <property type="evidence" value="ECO:0007669"/>
    <property type="project" value="UniProtKB-KW"/>
</dbReference>
<feature type="transmembrane region" description="Helical" evidence="8">
    <location>
        <begin position="20"/>
        <end position="41"/>
    </location>
</feature>
<dbReference type="Pfam" id="PF02472">
    <property type="entry name" value="ExbD"/>
    <property type="match status" value="1"/>
</dbReference>
<dbReference type="AlphaFoldDB" id="A0A011PS94"/>
<evidence type="ECO:0000256" key="5">
    <source>
        <dbReference type="ARBA" id="ARBA00022989"/>
    </source>
</evidence>
<evidence type="ECO:0000313" key="9">
    <source>
        <dbReference type="EMBL" id="EXI79867.1"/>
    </source>
</evidence>
<evidence type="ECO:0000256" key="6">
    <source>
        <dbReference type="ARBA" id="ARBA00023136"/>
    </source>
</evidence>
<evidence type="ECO:0000256" key="7">
    <source>
        <dbReference type="RuleBase" id="RU003879"/>
    </source>
</evidence>
<reference evidence="9 10" key="1">
    <citation type="submission" date="2014-02" db="EMBL/GenBank/DDBJ databases">
        <title>Expanding our view of genomic diversity in Candidatus Accumulibacter clades.</title>
        <authorList>
            <person name="Skennerton C.T."/>
            <person name="Barr J.J."/>
            <person name="Slater F.R."/>
            <person name="Bond P.L."/>
            <person name="Tyson G.W."/>
        </authorList>
    </citation>
    <scope>NUCLEOTIDE SEQUENCE [LARGE SCALE GENOMIC DNA]</scope>
    <source>
        <strain evidence="10">BA-92</strain>
    </source>
</reference>
<dbReference type="Gene3D" id="3.30.420.270">
    <property type="match status" value="1"/>
</dbReference>
<gene>
    <name evidence="9" type="primary">exbD_2</name>
    <name evidence="9" type="ORF">AW10_02164</name>
</gene>
<comment type="subcellular location">
    <subcellularLocation>
        <location evidence="1">Cell membrane</location>
        <topology evidence="1">Single-pass membrane protein</topology>
    </subcellularLocation>
    <subcellularLocation>
        <location evidence="7">Cell membrane</location>
        <topology evidence="7">Single-pass type II membrane protein</topology>
    </subcellularLocation>
</comment>
<evidence type="ECO:0000313" key="10">
    <source>
        <dbReference type="Proteomes" id="UP000021816"/>
    </source>
</evidence>
<keyword evidence="7" id="KW-0813">Transport</keyword>
<keyword evidence="4 7" id="KW-0812">Transmembrane</keyword>
<accession>A0A011PS94</accession>
<organism evidence="9 10">
    <name type="scientific">Candidatus Accumulibacter appositus</name>
    <dbReference type="NCBI Taxonomy" id="1454003"/>
    <lineage>
        <taxon>Bacteria</taxon>
        <taxon>Pseudomonadati</taxon>
        <taxon>Pseudomonadota</taxon>
        <taxon>Betaproteobacteria</taxon>
        <taxon>Candidatus Accumulibacter</taxon>
    </lineage>
</organism>
<dbReference type="Proteomes" id="UP000021816">
    <property type="component" value="Unassembled WGS sequence"/>
</dbReference>
<sequence>MAFGSFENSGSSQPMAEINTTPLVDVMLVLLVIFIITAPLFHDAVPIELPRVDASKLDDSPRVLSVAIDAAGEVFVDGQAVAPDELAARFAEISAADGQIELQLRADRGTRYERVTAVLADAQRAGLVKIAFVTEPVP</sequence>
<dbReference type="GO" id="GO:0005886">
    <property type="term" value="C:plasma membrane"/>
    <property type="evidence" value="ECO:0007669"/>
    <property type="project" value="UniProtKB-SubCell"/>
</dbReference>
<dbReference type="STRING" id="1454003.AW10_02164"/>
<protein>
    <submittedName>
        <fullName evidence="9">Biopolymer transport protein ExbD</fullName>
    </submittedName>
</protein>
<keyword evidence="7" id="KW-0653">Protein transport</keyword>
<evidence type="ECO:0000256" key="8">
    <source>
        <dbReference type="SAM" id="Phobius"/>
    </source>
</evidence>
<proteinExistence type="inferred from homology"/>
<dbReference type="PANTHER" id="PTHR30558">
    <property type="entry name" value="EXBD MEMBRANE COMPONENT OF PMF-DRIVEN MACROMOLECULE IMPORT SYSTEM"/>
    <property type="match status" value="1"/>
</dbReference>
<evidence type="ECO:0000256" key="4">
    <source>
        <dbReference type="ARBA" id="ARBA00022692"/>
    </source>
</evidence>
<dbReference type="GO" id="GO:0022857">
    <property type="term" value="F:transmembrane transporter activity"/>
    <property type="evidence" value="ECO:0007669"/>
    <property type="project" value="InterPro"/>
</dbReference>
<keyword evidence="6 8" id="KW-0472">Membrane</keyword>
<dbReference type="EMBL" id="JEMX01000045">
    <property type="protein sequence ID" value="EXI79867.1"/>
    <property type="molecule type" value="Genomic_DNA"/>
</dbReference>
<dbReference type="PATRIC" id="fig|1454003.3.peg.2208"/>
<dbReference type="InterPro" id="IPR003400">
    <property type="entry name" value="ExbD"/>
</dbReference>
<evidence type="ECO:0000256" key="3">
    <source>
        <dbReference type="ARBA" id="ARBA00022475"/>
    </source>
</evidence>
<comment type="similarity">
    <text evidence="2 7">Belongs to the ExbD/TolR family.</text>
</comment>
<evidence type="ECO:0000256" key="2">
    <source>
        <dbReference type="ARBA" id="ARBA00005811"/>
    </source>
</evidence>
<keyword evidence="5 8" id="KW-1133">Transmembrane helix</keyword>
<keyword evidence="3" id="KW-1003">Cell membrane</keyword>
<comment type="caution">
    <text evidence="9">The sequence shown here is derived from an EMBL/GenBank/DDBJ whole genome shotgun (WGS) entry which is preliminary data.</text>
</comment>